<evidence type="ECO:0000313" key="5">
    <source>
        <dbReference type="EMBL" id="CAI9715433.1"/>
    </source>
</evidence>
<dbReference type="InterPro" id="IPR050566">
    <property type="entry name" value="Deoxyribonucleoside_kinase"/>
</dbReference>
<dbReference type="InterPro" id="IPR031314">
    <property type="entry name" value="DNK_dom"/>
</dbReference>
<dbReference type="Proteomes" id="UP001162480">
    <property type="component" value="Chromosome 1"/>
</dbReference>
<keyword evidence="5" id="KW-0808">Transferase</keyword>
<feature type="binding site" evidence="3">
    <location>
        <begin position="179"/>
        <end position="183"/>
    </location>
    <ligand>
        <name>ATP</name>
        <dbReference type="ChEBI" id="CHEBI:30616"/>
    </ligand>
</feature>
<dbReference type="PIRSF" id="PIRSF000705">
    <property type="entry name" value="DNK"/>
    <property type="match status" value="1"/>
</dbReference>
<evidence type="ECO:0000256" key="3">
    <source>
        <dbReference type="PIRSR" id="PIRSR000705-3"/>
    </source>
</evidence>
<dbReference type="Pfam" id="PF01712">
    <property type="entry name" value="dNK"/>
    <property type="match status" value="1"/>
</dbReference>
<dbReference type="InterPro" id="IPR002624">
    <property type="entry name" value="DCK/DGK"/>
</dbReference>
<reference evidence="5" key="1">
    <citation type="submission" date="2023-08" db="EMBL/GenBank/DDBJ databases">
        <authorList>
            <person name="Alioto T."/>
            <person name="Alioto T."/>
            <person name="Gomez Garrido J."/>
        </authorList>
    </citation>
    <scope>NUCLEOTIDE SEQUENCE</scope>
</reference>
<name>A0AA36EXB9_OCTVU</name>
<feature type="domain" description="Deoxynucleoside kinase" evidence="4">
    <location>
        <begin position="40"/>
        <end position="241"/>
    </location>
</feature>
<evidence type="ECO:0000256" key="1">
    <source>
        <dbReference type="ARBA" id="ARBA00007420"/>
    </source>
</evidence>
<accession>A0AA36EXB9</accession>
<dbReference type="CDD" id="cd01673">
    <property type="entry name" value="dNK"/>
    <property type="match status" value="1"/>
</dbReference>
<dbReference type="FunFam" id="3.40.50.300:FF:001571">
    <property type="entry name" value="Deoxynucleoside kinase"/>
    <property type="match status" value="1"/>
</dbReference>
<dbReference type="GO" id="GO:0019136">
    <property type="term" value="F:deoxynucleoside kinase activity"/>
    <property type="evidence" value="ECO:0007669"/>
    <property type="project" value="InterPro"/>
</dbReference>
<dbReference type="AlphaFoldDB" id="A0AA36EXB9"/>
<comment type="similarity">
    <text evidence="1">Belongs to the DCK/DGK family.</text>
</comment>
<evidence type="ECO:0000256" key="2">
    <source>
        <dbReference type="PIRSR" id="PIRSR000705-1"/>
    </source>
</evidence>
<keyword evidence="3" id="KW-0067">ATP-binding</keyword>
<keyword evidence="3" id="KW-0547">Nucleotide-binding</keyword>
<dbReference type="SUPFAM" id="SSF52540">
    <property type="entry name" value="P-loop containing nucleoside triphosphate hydrolases"/>
    <property type="match status" value="1"/>
</dbReference>
<keyword evidence="5" id="KW-0418">Kinase</keyword>
<dbReference type="GO" id="GO:0005739">
    <property type="term" value="C:mitochondrion"/>
    <property type="evidence" value="ECO:0007669"/>
    <property type="project" value="TreeGrafter"/>
</dbReference>
<dbReference type="InterPro" id="IPR027417">
    <property type="entry name" value="P-loop_NTPase"/>
</dbReference>
<keyword evidence="6" id="KW-1185">Reference proteome</keyword>
<gene>
    <name evidence="5" type="ORF">OCTVUL_1B021192</name>
</gene>
<dbReference type="Gene3D" id="3.40.50.300">
    <property type="entry name" value="P-loop containing nucleotide triphosphate hydrolases"/>
    <property type="match status" value="1"/>
</dbReference>
<evidence type="ECO:0000313" key="6">
    <source>
        <dbReference type="Proteomes" id="UP001162480"/>
    </source>
</evidence>
<sequence>MFAKHISACRLYLRSAKILRSGYIRNFQSHQHSSMKKISICVEGNIGAGKSEMLNFFAKDPTIEIISEAVKKWQNVNGHNMLDLMYKDPYRWGFTFQSYVQLTMLQNHMSKSAKPVQMMERSIYSAKYVFVENLYKSGLMPSVDYEVLTEWFNWATNHLDFHVDQIIYLRCHPETALERIKKRNRKEELNITLEYLQSLHERQEEWLIHGCYEKHAEVLVLDAEQDLESMLEVFENSRNKILCLEEYPYHYVC</sequence>
<dbReference type="GO" id="GO:0005524">
    <property type="term" value="F:ATP binding"/>
    <property type="evidence" value="ECO:0007669"/>
    <property type="project" value="UniProtKB-KW"/>
</dbReference>
<dbReference type="PANTHER" id="PTHR10513">
    <property type="entry name" value="DEOXYNUCLEOSIDE KINASE"/>
    <property type="match status" value="1"/>
</dbReference>
<evidence type="ECO:0000259" key="4">
    <source>
        <dbReference type="Pfam" id="PF01712"/>
    </source>
</evidence>
<protein>
    <submittedName>
        <fullName evidence="5">Thymidine kinase 2, mitochondrial isoform X1</fullName>
    </submittedName>
</protein>
<dbReference type="PANTHER" id="PTHR10513:SF24">
    <property type="entry name" value="THYMIDINE KINASE 2, MITOCHONDRIAL"/>
    <property type="match status" value="1"/>
</dbReference>
<feature type="active site" description="Proton acceptor" evidence="2">
    <location>
        <position position="120"/>
    </location>
</feature>
<dbReference type="EMBL" id="OX597814">
    <property type="protein sequence ID" value="CAI9715433.1"/>
    <property type="molecule type" value="Genomic_DNA"/>
</dbReference>
<proteinExistence type="inferred from homology"/>
<organism evidence="5 6">
    <name type="scientific">Octopus vulgaris</name>
    <name type="common">Common octopus</name>
    <dbReference type="NCBI Taxonomy" id="6645"/>
    <lineage>
        <taxon>Eukaryota</taxon>
        <taxon>Metazoa</taxon>
        <taxon>Spiralia</taxon>
        <taxon>Lophotrochozoa</taxon>
        <taxon>Mollusca</taxon>
        <taxon>Cephalopoda</taxon>
        <taxon>Coleoidea</taxon>
        <taxon>Octopodiformes</taxon>
        <taxon>Octopoda</taxon>
        <taxon>Incirrata</taxon>
        <taxon>Octopodidae</taxon>
        <taxon>Octopus</taxon>
    </lineage>
</organism>